<dbReference type="PRINTS" id="PR00154">
    <property type="entry name" value="AMPBINDING"/>
</dbReference>
<dbReference type="RefSeq" id="WP_394827343.1">
    <property type="nucleotide sequence ID" value="NZ_CP089984.1"/>
</dbReference>
<dbReference type="CDD" id="cd05930">
    <property type="entry name" value="A_NRPS"/>
    <property type="match status" value="1"/>
</dbReference>
<gene>
    <name evidence="4" type="ORF">LZC94_10615</name>
</gene>
<dbReference type="NCBIfam" id="TIGR01733">
    <property type="entry name" value="AA-adenyl-dom"/>
    <property type="match status" value="1"/>
</dbReference>
<dbReference type="InterPro" id="IPR000873">
    <property type="entry name" value="AMP-dep_synth/lig_dom"/>
</dbReference>
<dbReference type="Proteomes" id="UP001370348">
    <property type="component" value="Chromosome"/>
</dbReference>
<sequence>MSHPRLLQDGVVVHARRSPERPAVVDPHRTVTYGELDAAANHLARALLARGVAVGDRVGIWMPKSAYALAAMQAVLRVGAVYVPLDPQSPLARIRTIVANCDMKVVIGSDVTLSAAEDIGRPLLGVEQLGGEALFHRASEPVPQPAIDPEDLAYILYTSGTTGVPKGVCVSHRAALAFVDWGIRLLDVGPEDRLANHAPLHFDLSVFDVYAALHTGARVVIVPEGSSLLGTALVAFIARHGITIWYSVPSALVMMMDQGGLLEMDPCPLRTIFFAGEVFPIKQLRQLRRGLPRCRMFNLYGPTETNVCTYFEVTSIEPERTIPIPIGRACCGDRASARAEDGTVVGVGGVGELWVEGPTVMSGYWGHPAQGPAYGTGDVVRVLEDGVFEFIGRRDHMVKIRGHRVELGEIEAALLAHPAVREACALVWGEGLGMRLVAYLACAPGHSPPSLIQIKTHCQSKLPRYMIVDAVRYVDELPRTRNGKIDRRSLAASHVPADVTPRTSQANE</sequence>
<dbReference type="InterPro" id="IPR020845">
    <property type="entry name" value="AMP-binding_CS"/>
</dbReference>
<organism evidence="4 5">
    <name type="scientific">Pendulispora albinea</name>
    <dbReference type="NCBI Taxonomy" id="2741071"/>
    <lineage>
        <taxon>Bacteria</taxon>
        <taxon>Pseudomonadati</taxon>
        <taxon>Myxococcota</taxon>
        <taxon>Myxococcia</taxon>
        <taxon>Myxococcales</taxon>
        <taxon>Sorangiineae</taxon>
        <taxon>Pendulisporaceae</taxon>
        <taxon>Pendulispora</taxon>
    </lineage>
</organism>
<protein>
    <submittedName>
        <fullName evidence="4">Amino acid adenylation domain-containing protein</fullName>
    </submittedName>
</protein>
<dbReference type="Gene3D" id="3.30.300.30">
    <property type="match status" value="1"/>
</dbReference>
<evidence type="ECO:0000313" key="4">
    <source>
        <dbReference type="EMBL" id="WXB17702.1"/>
    </source>
</evidence>
<dbReference type="Pfam" id="PF00501">
    <property type="entry name" value="AMP-binding"/>
    <property type="match status" value="1"/>
</dbReference>
<feature type="region of interest" description="Disordered" evidence="1">
    <location>
        <begin position="485"/>
        <end position="508"/>
    </location>
</feature>
<dbReference type="PANTHER" id="PTHR45527">
    <property type="entry name" value="NONRIBOSOMAL PEPTIDE SYNTHETASE"/>
    <property type="match status" value="1"/>
</dbReference>
<evidence type="ECO:0000256" key="1">
    <source>
        <dbReference type="SAM" id="MobiDB-lite"/>
    </source>
</evidence>
<dbReference type="Gene3D" id="3.40.50.12780">
    <property type="entry name" value="N-terminal domain of ligase-like"/>
    <property type="match status" value="1"/>
</dbReference>
<dbReference type="SUPFAM" id="SSF56801">
    <property type="entry name" value="Acetyl-CoA synthetase-like"/>
    <property type="match status" value="1"/>
</dbReference>
<dbReference type="InterPro" id="IPR010071">
    <property type="entry name" value="AA_adenyl_dom"/>
</dbReference>
<dbReference type="InterPro" id="IPR042099">
    <property type="entry name" value="ANL_N_sf"/>
</dbReference>
<dbReference type="PANTHER" id="PTHR45527:SF1">
    <property type="entry name" value="FATTY ACID SYNTHASE"/>
    <property type="match status" value="1"/>
</dbReference>
<evidence type="ECO:0000259" key="2">
    <source>
        <dbReference type="Pfam" id="PF00501"/>
    </source>
</evidence>
<feature type="domain" description="AMP-binding enzyme C-terminal" evidence="3">
    <location>
        <begin position="409"/>
        <end position="484"/>
    </location>
</feature>
<dbReference type="EMBL" id="CP089984">
    <property type="protein sequence ID" value="WXB17702.1"/>
    <property type="molecule type" value="Genomic_DNA"/>
</dbReference>
<accession>A0ABZ2M409</accession>
<dbReference type="InterPro" id="IPR020459">
    <property type="entry name" value="AMP-binding"/>
</dbReference>
<evidence type="ECO:0000313" key="5">
    <source>
        <dbReference type="Proteomes" id="UP001370348"/>
    </source>
</evidence>
<evidence type="ECO:0000259" key="3">
    <source>
        <dbReference type="Pfam" id="PF13193"/>
    </source>
</evidence>
<dbReference type="InterPro" id="IPR045851">
    <property type="entry name" value="AMP-bd_C_sf"/>
</dbReference>
<reference evidence="4 5" key="1">
    <citation type="submission" date="2021-12" db="EMBL/GenBank/DDBJ databases">
        <title>Discovery of the Pendulisporaceae a myxobacterial family with distinct sporulation behavior and unique specialized metabolism.</title>
        <authorList>
            <person name="Garcia R."/>
            <person name="Popoff A."/>
            <person name="Bader C.D."/>
            <person name="Loehr J."/>
            <person name="Walesch S."/>
            <person name="Walt C."/>
            <person name="Boldt J."/>
            <person name="Bunk B."/>
            <person name="Haeckl F.J.F.P.J."/>
            <person name="Gunesch A.P."/>
            <person name="Birkelbach J."/>
            <person name="Nuebel U."/>
            <person name="Pietschmann T."/>
            <person name="Bach T."/>
            <person name="Mueller R."/>
        </authorList>
    </citation>
    <scope>NUCLEOTIDE SEQUENCE [LARGE SCALE GENOMIC DNA]</scope>
    <source>
        <strain evidence="4 5">MSr11954</strain>
    </source>
</reference>
<proteinExistence type="predicted"/>
<feature type="domain" description="AMP-dependent synthetase/ligase" evidence="2">
    <location>
        <begin position="14"/>
        <end position="365"/>
    </location>
</feature>
<dbReference type="InterPro" id="IPR025110">
    <property type="entry name" value="AMP-bd_C"/>
</dbReference>
<dbReference type="PROSITE" id="PS00455">
    <property type="entry name" value="AMP_BINDING"/>
    <property type="match status" value="1"/>
</dbReference>
<name>A0ABZ2M409_9BACT</name>
<keyword evidence="5" id="KW-1185">Reference proteome</keyword>
<dbReference type="Pfam" id="PF13193">
    <property type="entry name" value="AMP-binding_C"/>
    <property type="match status" value="1"/>
</dbReference>